<keyword evidence="2" id="KW-1185">Reference proteome</keyword>
<organism evidence="1 2">
    <name type="scientific">Rhizophagus irregularis (strain DAOM 181602 / DAOM 197198 / MUCL 43194)</name>
    <name type="common">Arbuscular mycorrhizal fungus</name>
    <name type="synonym">Glomus intraradices</name>
    <dbReference type="NCBI Taxonomy" id="747089"/>
    <lineage>
        <taxon>Eukaryota</taxon>
        <taxon>Fungi</taxon>
        <taxon>Fungi incertae sedis</taxon>
        <taxon>Mucoromycota</taxon>
        <taxon>Glomeromycotina</taxon>
        <taxon>Glomeromycetes</taxon>
        <taxon>Glomerales</taxon>
        <taxon>Glomeraceae</taxon>
        <taxon>Rhizophagus</taxon>
    </lineage>
</organism>
<dbReference type="EMBL" id="AUPC02000068">
    <property type="protein sequence ID" value="POG74789.1"/>
    <property type="molecule type" value="Genomic_DNA"/>
</dbReference>
<gene>
    <name evidence="1" type="ORF">GLOIN_2v1771051</name>
</gene>
<accession>A0A2P4QAX9</accession>
<comment type="caution">
    <text evidence="1">The sequence shown here is derived from an EMBL/GenBank/DDBJ whole genome shotgun (WGS) entry which is preliminary data.</text>
</comment>
<dbReference type="Proteomes" id="UP000018888">
    <property type="component" value="Unassembled WGS sequence"/>
</dbReference>
<sequence>MEDSRNIKITEDKLLTGTDTKVQHNIIRANFGFINGDIATWEERALCYNMTPKSFTFFLHISMSAAMDGFKARRQELEDIVYSDEIDKMIKDDSEIDYSSDDQDLYRNWPIATTSRSKMDVNHLINKVISSNTVTQLVSDKSKSQLKQILEKSLTDLTKSSNKNNKLNKNLIEKVITGHKSTDDDTSKPNLKLMKCEKFQVMIKKITDSMTLAVLWVDCLPHTFLSLIRGLKSFKIVQTAQGEHKLIGYFEKWVDMWNALDNQFVWNQQNLS</sequence>
<evidence type="ECO:0000313" key="2">
    <source>
        <dbReference type="Proteomes" id="UP000018888"/>
    </source>
</evidence>
<name>A0A2P4QAX9_RHIID</name>
<reference evidence="1 2" key="1">
    <citation type="journal article" date="2013" name="Proc. Natl. Acad. Sci. U.S.A.">
        <title>Genome of an arbuscular mycorrhizal fungus provides insight into the oldest plant symbiosis.</title>
        <authorList>
            <person name="Tisserant E."/>
            <person name="Malbreil M."/>
            <person name="Kuo A."/>
            <person name="Kohler A."/>
            <person name="Symeonidi A."/>
            <person name="Balestrini R."/>
            <person name="Charron P."/>
            <person name="Duensing N."/>
            <person name="Frei Dit Frey N."/>
            <person name="Gianinazzi-Pearson V."/>
            <person name="Gilbert L.B."/>
            <person name="Handa Y."/>
            <person name="Herr J.R."/>
            <person name="Hijri M."/>
            <person name="Koul R."/>
            <person name="Kawaguchi M."/>
            <person name="Krajinski F."/>
            <person name="Lammers P.J."/>
            <person name="Masclaux F.G."/>
            <person name="Murat C."/>
            <person name="Morin E."/>
            <person name="Ndikumana S."/>
            <person name="Pagni M."/>
            <person name="Petitpierre D."/>
            <person name="Requena N."/>
            <person name="Rosikiewicz P."/>
            <person name="Riley R."/>
            <person name="Saito K."/>
            <person name="San Clemente H."/>
            <person name="Shapiro H."/>
            <person name="van Tuinen D."/>
            <person name="Becard G."/>
            <person name="Bonfante P."/>
            <person name="Paszkowski U."/>
            <person name="Shachar-Hill Y.Y."/>
            <person name="Tuskan G.A."/>
            <person name="Young P.W."/>
            <person name="Sanders I.R."/>
            <person name="Henrissat B."/>
            <person name="Rensing S.A."/>
            <person name="Grigoriev I.V."/>
            <person name="Corradi N."/>
            <person name="Roux C."/>
            <person name="Martin F."/>
        </authorList>
    </citation>
    <scope>NUCLEOTIDE SEQUENCE [LARGE SCALE GENOMIC DNA]</scope>
    <source>
        <strain evidence="1 2">DAOM 197198</strain>
    </source>
</reference>
<reference evidence="1 2" key="2">
    <citation type="journal article" date="2018" name="New Phytol.">
        <title>High intraspecific genome diversity in the model arbuscular mycorrhizal symbiont Rhizophagus irregularis.</title>
        <authorList>
            <person name="Chen E.C.H."/>
            <person name="Morin E."/>
            <person name="Beaudet D."/>
            <person name="Noel J."/>
            <person name="Yildirir G."/>
            <person name="Ndikumana S."/>
            <person name="Charron P."/>
            <person name="St-Onge C."/>
            <person name="Giorgi J."/>
            <person name="Kruger M."/>
            <person name="Marton T."/>
            <person name="Ropars J."/>
            <person name="Grigoriev I.V."/>
            <person name="Hainaut M."/>
            <person name="Henrissat B."/>
            <person name="Roux C."/>
            <person name="Martin F."/>
            <person name="Corradi N."/>
        </authorList>
    </citation>
    <scope>NUCLEOTIDE SEQUENCE [LARGE SCALE GENOMIC DNA]</scope>
    <source>
        <strain evidence="1 2">DAOM 197198</strain>
    </source>
</reference>
<dbReference type="AlphaFoldDB" id="A0A2P4QAX9"/>
<evidence type="ECO:0000313" key="1">
    <source>
        <dbReference type="EMBL" id="POG74789.1"/>
    </source>
</evidence>
<protein>
    <submittedName>
        <fullName evidence="1">Uncharacterized protein</fullName>
    </submittedName>
</protein>
<proteinExistence type="predicted"/>